<reference evidence="5 6" key="1">
    <citation type="submission" date="2006-02" db="EMBL/GenBank/DDBJ databases">
        <authorList>
            <person name="Pinhassi J."/>
            <person name="Pedros-Alio C."/>
            <person name="Ferriera S."/>
            <person name="Johnson J."/>
            <person name="Kravitz S."/>
            <person name="Halpern A."/>
            <person name="Remington K."/>
            <person name="Beeson K."/>
            <person name="Tran B."/>
            <person name="Rogers Y.-H."/>
            <person name="Friedman R."/>
            <person name="Venter J.C."/>
        </authorList>
    </citation>
    <scope>NUCLEOTIDE SEQUENCE [LARGE SCALE GENOMIC DNA]</scope>
    <source>
        <strain evidence="5 6">MED92</strain>
    </source>
</reference>
<evidence type="ECO:0000256" key="1">
    <source>
        <dbReference type="ARBA" id="ARBA00022723"/>
    </source>
</evidence>
<gene>
    <name evidence="5" type="ORF">MED92_07376</name>
</gene>
<keyword evidence="3" id="KW-0411">Iron-sulfur</keyword>
<evidence type="ECO:0000313" key="6">
    <source>
        <dbReference type="Proteomes" id="UP000002171"/>
    </source>
</evidence>
<comment type="caution">
    <text evidence="5">The sequence shown here is derived from an EMBL/GenBank/DDBJ whole genome shotgun (WGS) entry which is preliminary data.</text>
</comment>
<dbReference type="InterPro" id="IPR017900">
    <property type="entry name" value="4Fe4S_Fe_S_CS"/>
</dbReference>
<dbReference type="PROSITE" id="PS51379">
    <property type="entry name" value="4FE4S_FER_2"/>
    <property type="match status" value="2"/>
</dbReference>
<keyword evidence="6" id="KW-1185">Reference proteome</keyword>
<dbReference type="PANTHER" id="PTHR40447:SF1">
    <property type="entry name" value="ANAEROBIC SULFITE REDUCTASE SUBUNIT A"/>
    <property type="match status" value="1"/>
</dbReference>
<feature type="domain" description="4Fe-4S ferredoxin-type" evidence="4">
    <location>
        <begin position="331"/>
        <end position="360"/>
    </location>
</feature>
<dbReference type="InterPro" id="IPR017896">
    <property type="entry name" value="4Fe4S_Fe-S-bd"/>
</dbReference>
<dbReference type="Pfam" id="PF17179">
    <property type="entry name" value="Fer4_22"/>
    <property type="match status" value="1"/>
</dbReference>
<dbReference type="OrthoDB" id="9795302at2"/>
<dbReference type="PANTHER" id="PTHR40447">
    <property type="entry name" value="ANAEROBIC SULFITE REDUCTASE SUBUNIT A"/>
    <property type="match status" value="1"/>
</dbReference>
<keyword evidence="1" id="KW-0479">Metal-binding</keyword>
<dbReference type="GO" id="GO:0046872">
    <property type="term" value="F:metal ion binding"/>
    <property type="evidence" value="ECO:0007669"/>
    <property type="project" value="UniProtKB-KW"/>
</dbReference>
<evidence type="ECO:0000259" key="4">
    <source>
        <dbReference type="PROSITE" id="PS51379"/>
    </source>
</evidence>
<dbReference type="RefSeq" id="WP_007021939.1">
    <property type="nucleotide sequence ID" value="NZ_CH724126.1"/>
</dbReference>
<protein>
    <recommendedName>
        <fullName evidence="4">4Fe-4S ferredoxin-type domain-containing protein</fullName>
    </recommendedName>
</protein>
<dbReference type="PROSITE" id="PS00198">
    <property type="entry name" value="4FE4S_FER_1"/>
    <property type="match status" value="2"/>
</dbReference>
<accession>A0A7U8GTX9</accession>
<evidence type="ECO:0000256" key="3">
    <source>
        <dbReference type="ARBA" id="ARBA00023014"/>
    </source>
</evidence>
<keyword evidence="2" id="KW-0408">Iron</keyword>
<evidence type="ECO:0000313" key="5">
    <source>
        <dbReference type="EMBL" id="EAR62921.1"/>
    </source>
</evidence>
<organism evidence="5 6">
    <name type="scientific">Neptuniibacter caesariensis</name>
    <dbReference type="NCBI Taxonomy" id="207954"/>
    <lineage>
        <taxon>Bacteria</taxon>
        <taxon>Pseudomonadati</taxon>
        <taxon>Pseudomonadota</taxon>
        <taxon>Gammaproteobacteria</taxon>
        <taxon>Oceanospirillales</taxon>
        <taxon>Oceanospirillaceae</taxon>
        <taxon>Neptuniibacter</taxon>
    </lineage>
</organism>
<dbReference type="Proteomes" id="UP000002171">
    <property type="component" value="Unassembled WGS sequence"/>
</dbReference>
<dbReference type="EMBL" id="AAOW01000001">
    <property type="protein sequence ID" value="EAR62921.1"/>
    <property type="molecule type" value="Genomic_DNA"/>
</dbReference>
<name>A0A7U8GTX9_NEPCE</name>
<evidence type="ECO:0000256" key="2">
    <source>
        <dbReference type="ARBA" id="ARBA00023004"/>
    </source>
</evidence>
<dbReference type="AlphaFoldDB" id="A0A7U8GTX9"/>
<feature type="domain" description="4Fe-4S ferredoxin-type" evidence="4">
    <location>
        <begin position="250"/>
        <end position="282"/>
    </location>
</feature>
<dbReference type="SUPFAM" id="SSF46548">
    <property type="entry name" value="alpha-helical ferredoxin"/>
    <property type="match status" value="1"/>
</dbReference>
<dbReference type="GO" id="GO:0051536">
    <property type="term" value="F:iron-sulfur cluster binding"/>
    <property type="evidence" value="ECO:0007669"/>
    <property type="project" value="UniProtKB-KW"/>
</dbReference>
<sequence>MEDKLPEFLFRNELQRLLDCLITKGFKVIGPKVEDGALVYSPLEQVAELPLGWSDQQAPGRYRLNQTDSVRYFHWANGPQALKPLLNPPRNILWQAKRQADGSLEFIVPDDSISPVAVIGVKSCDLSALALQDQHFLEGEYPDPAYQARRKSLFLVAVNCSTAASTCFCASTGDGPEASTGFDMVMTELEDGFILQAGSEKGREVMAMLPLTAVSESMLQQKQKQKETVFAAQSRQLRTIEKTDLAEKRAHPCWDDIAERCLACGNCTMVCPTCFCHHQTEEAQVNGVDSQHVREWDSCFGGSHGQLAGFQVRDSVKSRYQQWMIHKLDFWQEQYGRSGCTGCGRCMTWCPAEIDFVAEANLIARGEQE</sequence>
<proteinExistence type="predicted"/>